<dbReference type="InterPro" id="IPR013128">
    <property type="entry name" value="Peptidase_C1A"/>
</dbReference>
<dbReference type="SMART" id="SM00645">
    <property type="entry name" value="Pept_C1"/>
    <property type="match status" value="1"/>
</dbReference>
<organism evidence="3 4">
    <name type="scientific">Dinothrombium tinctorium</name>
    <dbReference type="NCBI Taxonomy" id="1965070"/>
    <lineage>
        <taxon>Eukaryota</taxon>
        <taxon>Metazoa</taxon>
        <taxon>Ecdysozoa</taxon>
        <taxon>Arthropoda</taxon>
        <taxon>Chelicerata</taxon>
        <taxon>Arachnida</taxon>
        <taxon>Acari</taxon>
        <taxon>Acariformes</taxon>
        <taxon>Trombidiformes</taxon>
        <taxon>Prostigmata</taxon>
        <taxon>Anystina</taxon>
        <taxon>Parasitengona</taxon>
        <taxon>Trombidioidea</taxon>
        <taxon>Trombidiidae</taxon>
        <taxon>Dinothrombium</taxon>
    </lineage>
</organism>
<gene>
    <name evidence="3" type="ORF">B4U79_09048</name>
</gene>
<dbReference type="Proteomes" id="UP000285301">
    <property type="component" value="Unassembled WGS sequence"/>
</dbReference>
<dbReference type="GO" id="GO:0008234">
    <property type="term" value="F:cysteine-type peptidase activity"/>
    <property type="evidence" value="ECO:0007669"/>
    <property type="project" value="InterPro"/>
</dbReference>
<reference evidence="3 4" key="1">
    <citation type="journal article" date="2018" name="Gigascience">
        <title>Genomes of trombidid mites reveal novel predicted allergens and laterally-transferred genes associated with secondary metabolism.</title>
        <authorList>
            <person name="Dong X."/>
            <person name="Chaisiri K."/>
            <person name="Xia D."/>
            <person name="Armstrong S.D."/>
            <person name="Fang Y."/>
            <person name="Donnelly M.J."/>
            <person name="Kadowaki T."/>
            <person name="McGarry J.W."/>
            <person name="Darby A.C."/>
            <person name="Makepeace B.L."/>
        </authorList>
    </citation>
    <scope>NUCLEOTIDE SEQUENCE [LARGE SCALE GENOMIC DNA]</scope>
    <source>
        <strain evidence="3">UoL-WK</strain>
    </source>
</reference>
<dbReference type="GO" id="GO:0016491">
    <property type="term" value="F:oxidoreductase activity"/>
    <property type="evidence" value="ECO:0007669"/>
    <property type="project" value="InterPro"/>
</dbReference>
<dbReference type="PROSITE" id="PS00639">
    <property type="entry name" value="THIOL_PROTEASE_HIS"/>
    <property type="match status" value="1"/>
</dbReference>
<dbReference type="AlphaFoldDB" id="A0A3S4Q639"/>
<comment type="caution">
    <text evidence="3">The sequence shown here is derived from an EMBL/GenBank/DDBJ whole genome shotgun (WGS) entry which is preliminary data.</text>
</comment>
<evidence type="ECO:0000256" key="1">
    <source>
        <dbReference type="ARBA" id="ARBA00008455"/>
    </source>
</evidence>
<dbReference type="InterPro" id="IPR038765">
    <property type="entry name" value="Papain-like_cys_pep_sf"/>
</dbReference>
<evidence type="ECO:0000313" key="3">
    <source>
        <dbReference type="EMBL" id="RWR99274.1"/>
    </source>
</evidence>
<protein>
    <submittedName>
        <fullName evidence="3">Putative cathepsin B-like cysteine protease form 1</fullName>
    </submittedName>
</protein>
<evidence type="ECO:0000259" key="2">
    <source>
        <dbReference type="SMART" id="SM00645"/>
    </source>
</evidence>
<dbReference type="SUPFAM" id="SSF54373">
    <property type="entry name" value="FAD-linked reductases, C-terminal domain"/>
    <property type="match status" value="1"/>
</dbReference>
<dbReference type="STRING" id="1965070.A0A3S4Q639"/>
<dbReference type="OrthoDB" id="640249at2759"/>
<dbReference type="InterPro" id="IPR025660">
    <property type="entry name" value="Pept_his_AS"/>
</dbReference>
<feature type="non-terminal residue" evidence="3">
    <location>
        <position position="1"/>
    </location>
</feature>
<keyword evidence="3" id="KW-0645">Protease</keyword>
<name>A0A3S4Q639_9ACAR</name>
<feature type="domain" description="Peptidase C1A papain C-terminal" evidence="2">
    <location>
        <begin position="1"/>
        <end position="154"/>
    </location>
</feature>
<dbReference type="Gene3D" id="3.90.70.10">
    <property type="entry name" value="Cysteine proteinases"/>
    <property type="match status" value="1"/>
</dbReference>
<sequence length="302" mass="33983">GLVTGSLYGTHDGCQPYSIPPCEHHVPGPRPPCKDDPTPDCKKKCIPGYSKSYEQDKHYGKHAYSVSGVRNIQAEILKNGPVEADFEVYDDFLTYKSGVYQRHSDNLLGGHAIKILGWGTENGTPYWLVANSWNTDWGDRVFTDLPINMIIFPSSNFGCTDCKGVLVASYTIDRTTKTFELISEKEALRLCLKNLQEIFGDVVIEQFTGRYYIKSWAHNDLFGAGSPSFDSGHYSSYYHELRAPEMNGRVIFANDIVYPHGWSLASVNAAYLAIESILKSENQKTKLEELRSKWGTVKDFIK</sequence>
<dbReference type="PANTHER" id="PTHR12411">
    <property type="entry name" value="CYSTEINE PROTEASE FAMILY C1-RELATED"/>
    <property type="match status" value="1"/>
</dbReference>
<evidence type="ECO:0000313" key="4">
    <source>
        <dbReference type="Proteomes" id="UP000285301"/>
    </source>
</evidence>
<keyword evidence="4" id="KW-1185">Reference proteome</keyword>
<dbReference type="GO" id="GO:0006508">
    <property type="term" value="P:proteolysis"/>
    <property type="evidence" value="ECO:0007669"/>
    <property type="project" value="UniProtKB-KW"/>
</dbReference>
<accession>A0A3S4Q639</accession>
<dbReference type="EMBL" id="NCKU01016002">
    <property type="protein sequence ID" value="RWR99274.1"/>
    <property type="molecule type" value="Genomic_DNA"/>
</dbReference>
<dbReference type="Pfam" id="PF00112">
    <property type="entry name" value="Peptidase_C1"/>
    <property type="match status" value="1"/>
</dbReference>
<dbReference type="SUPFAM" id="SSF54001">
    <property type="entry name" value="Cysteine proteinases"/>
    <property type="match status" value="1"/>
</dbReference>
<proteinExistence type="inferred from homology"/>
<feature type="non-terminal residue" evidence="3">
    <location>
        <position position="302"/>
    </location>
</feature>
<dbReference type="Gene3D" id="3.30.70.2100">
    <property type="match status" value="1"/>
</dbReference>
<dbReference type="InterPro" id="IPR000668">
    <property type="entry name" value="Peptidase_C1A_C"/>
</dbReference>
<comment type="similarity">
    <text evidence="1">Belongs to the peptidase C1 family.</text>
</comment>
<keyword evidence="3" id="KW-0378">Hydrolase</keyword>